<name>A0A812BA06_ACAPH</name>
<dbReference type="EMBL" id="CAHIKZ030000557">
    <property type="protein sequence ID" value="CAE1226221.1"/>
    <property type="molecule type" value="Genomic_DNA"/>
</dbReference>
<protein>
    <submittedName>
        <fullName evidence="1">Uncharacterized protein</fullName>
    </submittedName>
</protein>
<proteinExistence type="predicted"/>
<organism evidence="1 2">
    <name type="scientific">Acanthosepion pharaonis</name>
    <name type="common">Pharaoh cuttlefish</name>
    <name type="synonym">Sepia pharaonis</name>
    <dbReference type="NCBI Taxonomy" id="158019"/>
    <lineage>
        <taxon>Eukaryota</taxon>
        <taxon>Metazoa</taxon>
        <taxon>Spiralia</taxon>
        <taxon>Lophotrochozoa</taxon>
        <taxon>Mollusca</taxon>
        <taxon>Cephalopoda</taxon>
        <taxon>Coleoidea</taxon>
        <taxon>Decapodiformes</taxon>
        <taxon>Sepiida</taxon>
        <taxon>Sepiina</taxon>
        <taxon>Sepiidae</taxon>
        <taxon>Acanthosepion</taxon>
    </lineage>
</organism>
<keyword evidence="2" id="KW-1185">Reference proteome</keyword>
<dbReference type="Proteomes" id="UP000597762">
    <property type="component" value="Unassembled WGS sequence"/>
</dbReference>
<evidence type="ECO:0000313" key="2">
    <source>
        <dbReference type="Proteomes" id="UP000597762"/>
    </source>
</evidence>
<gene>
    <name evidence="1" type="ORF">SPHA_15938</name>
</gene>
<comment type="caution">
    <text evidence="1">The sequence shown here is derived from an EMBL/GenBank/DDBJ whole genome shotgun (WGS) entry which is preliminary data.</text>
</comment>
<evidence type="ECO:0000313" key="1">
    <source>
        <dbReference type="EMBL" id="CAE1226221.1"/>
    </source>
</evidence>
<dbReference type="AlphaFoldDB" id="A0A812BA06"/>
<reference evidence="1" key="1">
    <citation type="submission" date="2021-01" db="EMBL/GenBank/DDBJ databases">
        <authorList>
            <person name="Li R."/>
            <person name="Bekaert M."/>
        </authorList>
    </citation>
    <scope>NUCLEOTIDE SEQUENCE</scope>
    <source>
        <strain evidence="1">Farmed</strain>
    </source>
</reference>
<accession>A0A812BA06</accession>
<sequence length="268" mass="29409">MRLFWQRWRLRMYCLPSSLTARHCSFFHLFLAAVAITHRNSASASLPHTASTVHPFTFLATVEYIVIVFTSASPPHTASFCSSFTFSGSSGDCASCAAVAEVRVSIHCLPPLTLQGTVHLFHLFFSSSGDLLPHTAGAVHRFHLLLTVELRIMWCSLPPSLTLQALFIYFTFSGSSGDYASSSGIASIVFLCLPPSHCRHIQLASTFFCSSGITHHVVFLTPYTARHCSSFFVSAVRISSISPHLPPLTLHFIQLLHLFLLGSGDYAS</sequence>